<organism evidence="11 12">
    <name type="scientific">Amblyomma americanum</name>
    <name type="common">Lone star tick</name>
    <dbReference type="NCBI Taxonomy" id="6943"/>
    <lineage>
        <taxon>Eukaryota</taxon>
        <taxon>Metazoa</taxon>
        <taxon>Ecdysozoa</taxon>
        <taxon>Arthropoda</taxon>
        <taxon>Chelicerata</taxon>
        <taxon>Arachnida</taxon>
        <taxon>Acari</taxon>
        <taxon>Parasitiformes</taxon>
        <taxon>Ixodida</taxon>
        <taxon>Ixodoidea</taxon>
        <taxon>Ixodidae</taxon>
        <taxon>Amblyomminae</taxon>
        <taxon>Amblyomma</taxon>
    </lineage>
</organism>
<keyword evidence="6 10" id="KW-0812">Transmembrane</keyword>
<evidence type="ECO:0000256" key="9">
    <source>
        <dbReference type="ARBA" id="ARBA00023136"/>
    </source>
</evidence>
<evidence type="ECO:0000256" key="5">
    <source>
        <dbReference type="ARBA" id="ARBA00022679"/>
    </source>
</evidence>
<feature type="transmembrane region" description="Helical" evidence="10">
    <location>
        <begin position="379"/>
        <end position="403"/>
    </location>
</feature>
<dbReference type="PANTHER" id="PTHR12413:SF2">
    <property type="entry name" value="DOLICHYL PYROPHOSPHATE GLC1MAN9GLCNAC2 ALPHA-1,3-GLUCOSYLTRANSFERASE-RELATED"/>
    <property type="match status" value="1"/>
</dbReference>
<keyword evidence="5 10" id="KW-0808">Transferase</keyword>
<evidence type="ECO:0000256" key="2">
    <source>
        <dbReference type="ARBA" id="ARBA00004922"/>
    </source>
</evidence>
<keyword evidence="8 10" id="KW-1133">Transmembrane helix</keyword>
<dbReference type="GO" id="GO:0006487">
    <property type="term" value="P:protein N-linked glycosylation"/>
    <property type="evidence" value="ECO:0007669"/>
    <property type="project" value="TreeGrafter"/>
</dbReference>
<dbReference type="AlphaFoldDB" id="A0AAQ4D1V1"/>
<dbReference type="GO" id="GO:0005789">
    <property type="term" value="C:endoplasmic reticulum membrane"/>
    <property type="evidence" value="ECO:0007669"/>
    <property type="project" value="UniProtKB-SubCell"/>
</dbReference>
<evidence type="ECO:0000256" key="3">
    <source>
        <dbReference type="ARBA" id="ARBA00008715"/>
    </source>
</evidence>
<comment type="subcellular location">
    <subcellularLocation>
        <location evidence="1 10">Endoplasmic reticulum membrane</location>
        <topology evidence="1 10">Multi-pass membrane protein</topology>
    </subcellularLocation>
</comment>
<feature type="transmembrane region" description="Helical" evidence="10">
    <location>
        <begin position="183"/>
        <end position="209"/>
    </location>
</feature>
<keyword evidence="9 10" id="KW-0472">Membrane</keyword>
<comment type="caution">
    <text evidence="11">The sequence shown here is derived from an EMBL/GenBank/DDBJ whole genome shotgun (WGS) entry which is preliminary data.</text>
</comment>
<sequence length="534" mass="60411">MSNFLSIAVSVTCIKMLFITAYRSTDFEVHRNWLAITHSLPTSKWYFEKTSEWTLDYPPLFAWFEYLLSLAAQFVDPGMLKLENLNYASPLTIYFQRFTVIASDLVLVYAVWIWQGLISPRKEAHSSGQNDPWLDKTTVLSMLFLWNPGLLLVDHVHFQYNGFLHGILLLSVARLFQGRCIEATLWFTILLNLKHIYLYVAPVFFVYLLRNYCFSEPIGKAPGSLLWRFRLINFLSLAGTVLLVFGVSLWPFLSQDQLVQVFKRLFPFKRGLCHAYWAPNWWALYAAADRVLALTGIAVGKSAAAAVASPTSGLVQDTHFELLPSVPPACTFILTAIFQMPALWGLWKRPQEPWLLVRALVLCSLSAFLFGWHVHEKAVLMPVLLATPLALCSSADAAVYVILSAAGHASLFPLLFQAAEMPPKVLLVLLHTVYAVCTLGKVHRSEVRTRRRFASTKVSREHTETLLTWVERAGLYLLGLVVVVYGEIVHPSAPLADRMPFLPLLVTSVSCSVAIIYAWAKSWQLWFLQPSRDV</sequence>
<evidence type="ECO:0000256" key="7">
    <source>
        <dbReference type="ARBA" id="ARBA00022824"/>
    </source>
</evidence>
<keyword evidence="7 10" id="KW-0256">Endoplasmic reticulum</keyword>
<accession>A0AAQ4D1V1</accession>
<evidence type="ECO:0000313" key="11">
    <source>
        <dbReference type="EMBL" id="KAK8756441.1"/>
    </source>
</evidence>
<evidence type="ECO:0000256" key="10">
    <source>
        <dbReference type="RuleBase" id="RU363110"/>
    </source>
</evidence>
<feature type="transmembrane region" description="Helical" evidence="10">
    <location>
        <begin position="501"/>
        <end position="520"/>
    </location>
</feature>
<evidence type="ECO:0000313" key="12">
    <source>
        <dbReference type="Proteomes" id="UP001321473"/>
    </source>
</evidence>
<feature type="transmembrane region" description="Helical" evidence="10">
    <location>
        <begin position="158"/>
        <end position="176"/>
    </location>
</feature>
<dbReference type="GO" id="GO:0042283">
    <property type="term" value="F:dolichyl pyrophosphate Glc1Man9GlcNAc2 alpha-1,3-glucosyltransferase activity"/>
    <property type="evidence" value="ECO:0007669"/>
    <property type="project" value="TreeGrafter"/>
</dbReference>
<keyword evidence="12" id="KW-1185">Reference proteome</keyword>
<evidence type="ECO:0000256" key="1">
    <source>
        <dbReference type="ARBA" id="ARBA00004477"/>
    </source>
</evidence>
<gene>
    <name evidence="11" type="ORF">V5799_000873</name>
</gene>
<reference evidence="11 12" key="1">
    <citation type="journal article" date="2023" name="Arcadia Sci">
        <title>De novo assembly of a long-read Amblyomma americanum tick genome.</title>
        <authorList>
            <person name="Chou S."/>
            <person name="Poskanzer K.E."/>
            <person name="Rollins M."/>
            <person name="Thuy-Boun P.S."/>
        </authorList>
    </citation>
    <scope>NUCLEOTIDE SEQUENCE [LARGE SCALE GENOMIC DNA]</scope>
    <source>
        <strain evidence="11">F_SG_1</strain>
        <tissue evidence="11">Salivary glands</tissue>
    </source>
</reference>
<evidence type="ECO:0000256" key="6">
    <source>
        <dbReference type="ARBA" id="ARBA00022692"/>
    </source>
</evidence>
<evidence type="ECO:0000256" key="8">
    <source>
        <dbReference type="ARBA" id="ARBA00022989"/>
    </source>
</evidence>
<name>A0AAQ4D1V1_AMBAM</name>
<feature type="transmembrane region" description="Helical" evidence="10">
    <location>
        <begin position="353"/>
        <end position="372"/>
    </location>
</feature>
<evidence type="ECO:0000256" key="4">
    <source>
        <dbReference type="ARBA" id="ARBA00022676"/>
    </source>
</evidence>
<feature type="transmembrane region" description="Helical" evidence="10">
    <location>
        <begin position="229"/>
        <end position="253"/>
    </location>
</feature>
<keyword evidence="4 10" id="KW-0328">Glycosyltransferase</keyword>
<dbReference type="PANTHER" id="PTHR12413">
    <property type="entry name" value="DOLICHYL GLYCOSYLTRANSFERASE"/>
    <property type="match status" value="1"/>
</dbReference>
<dbReference type="EC" id="2.4.1.-" evidence="10"/>
<feature type="transmembrane region" description="Helical" evidence="10">
    <location>
        <begin position="94"/>
        <end position="112"/>
    </location>
</feature>
<comment type="similarity">
    <text evidence="3 10">Belongs to the ALG6/ALG8 glucosyltransferase family.</text>
</comment>
<feature type="transmembrane region" description="Helical" evidence="10">
    <location>
        <begin position="329"/>
        <end position="347"/>
    </location>
</feature>
<dbReference type="Proteomes" id="UP001321473">
    <property type="component" value="Unassembled WGS sequence"/>
</dbReference>
<dbReference type="InterPro" id="IPR004856">
    <property type="entry name" value="Glyco_trans_ALG6/ALG8"/>
</dbReference>
<dbReference type="EMBL" id="JARKHS020036241">
    <property type="protein sequence ID" value="KAK8756441.1"/>
    <property type="molecule type" value="Genomic_DNA"/>
</dbReference>
<dbReference type="Pfam" id="PF03155">
    <property type="entry name" value="Alg6_Alg8"/>
    <property type="match status" value="1"/>
</dbReference>
<proteinExistence type="inferred from homology"/>
<comment type="pathway">
    <text evidence="2 10">Protein modification; protein glycosylation.</text>
</comment>
<feature type="transmembrane region" description="Helical" evidence="10">
    <location>
        <begin position="469"/>
        <end position="489"/>
    </location>
</feature>
<protein>
    <recommendedName>
        <fullName evidence="10">Alpha-1,3-glucosyltransferase</fullName>
        <ecNumber evidence="10">2.4.1.-</ecNumber>
    </recommendedName>
</protein>
<feature type="transmembrane region" description="Helical" evidence="10">
    <location>
        <begin position="423"/>
        <end position="442"/>
    </location>
</feature>